<comment type="subcellular location">
    <subcellularLocation>
        <location evidence="1 10">Cell outer membrane</location>
        <topology evidence="1 10">Multi-pass membrane protein</topology>
    </subcellularLocation>
</comment>
<dbReference type="Gene3D" id="2.170.130.10">
    <property type="entry name" value="TonB-dependent receptor, plug domain"/>
    <property type="match status" value="1"/>
</dbReference>
<evidence type="ECO:0000256" key="3">
    <source>
        <dbReference type="ARBA" id="ARBA00022452"/>
    </source>
</evidence>
<comment type="similarity">
    <text evidence="10 11">Belongs to the TonB-dependent receptor family.</text>
</comment>
<evidence type="ECO:0000313" key="15">
    <source>
        <dbReference type="EMBL" id="MBB5709656.1"/>
    </source>
</evidence>
<keyword evidence="16" id="KW-1185">Reference proteome</keyword>
<dbReference type="PANTHER" id="PTHR30069">
    <property type="entry name" value="TONB-DEPENDENT OUTER MEMBRANE RECEPTOR"/>
    <property type="match status" value="1"/>
</dbReference>
<dbReference type="AlphaFoldDB" id="A0A840YKH1"/>
<evidence type="ECO:0000256" key="4">
    <source>
        <dbReference type="ARBA" id="ARBA00022692"/>
    </source>
</evidence>
<evidence type="ECO:0000256" key="5">
    <source>
        <dbReference type="ARBA" id="ARBA00022729"/>
    </source>
</evidence>
<dbReference type="PANTHER" id="PTHR30069:SF53">
    <property type="entry name" value="COLICIN I RECEPTOR-RELATED"/>
    <property type="match status" value="1"/>
</dbReference>
<organism evidence="15 16">
    <name type="scientific">Sphingomonas xinjiangensis</name>
    <dbReference type="NCBI Taxonomy" id="643568"/>
    <lineage>
        <taxon>Bacteria</taxon>
        <taxon>Pseudomonadati</taxon>
        <taxon>Pseudomonadota</taxon>
        <taxon>Alphaproteobacteria</taxon>
        <taxon>Sphingomonadales</taxon>
        <taxon>Sphingomonadaceae</taxon>
        <taxon>Sphingomonas</taxon>
    </lineage>
</organism>
<dbReference type="InterPro" id="IPR037066">
    <property type="entry name" value="Plug_dom_sf"/>
</dbReference>
<keyword evidence="8 10" id="KW-0472">Membrane</keyword>
<dbReference type="InterPro" id="IPR036942">
    <property type="entry name" value="Beta-barrel_TonB_sf"/>
</dbReference>
<evidence type="ECO:0000256" key="10">
    <source>
        <dbReference type="PROSITE-ProRule" id="PRU01360"/>
    </source>
</evidence>
<evidence type="ECO:0000256" key="8">
    <source>
        <dbReference type="ARBA" id="ARBA00023136"/>
    </source>
</evidence>
<evidence type="ECO:0000256" key="11">
    <source>
        <dbReference type="RuleBase" id="RU003357"/>
    </source>
</evidence>
<sequence length="615" mass="65880">MKTFKLFLFAGAALTPVSAYAQTEVPEDEQVVVVASGVPQNADTTGRAVTVLDRETIETRQTVSLSDLLTTTAGVSVTRSGGAGALTAVRIRGADDAQTLVLIDGVRVNDPSAPAGAFDFGNLLTGSIERVEVLRGANSVVWGSQAIGGVVNVVTEAPIGGIKARANAEYGYADQVSANAAIAGGTQTVQGGFTAGYFRTDGISTAANGTEADGFRQYNASGRLRVEFAPGIGLDLRGYYADSRADLDGYLSIPPYSFGDTDEFATTQELYGYAGLFADIGPISNRVAFTIADINRDNFADDSSVTPIYLYRGRSERYEYRGDAAFSDQLRLTFGAEQENLRFYDGSQTNRADITSVFGQAIVTPVEQVTITGGVRNDNHSRFGDFTSWGASTAIRPLDGTLLRASYSEGFKAPTLYQLFAPFYGTDTLAPETAKSWDVGIEQSALDGAAKLGLTYFHRNTRNQIDFDLVNSVYANVARAHAEGVEVELALKPVDALTFTANYTYTDTENRSAGYQGNDLARRPRDVASVSADYRFPFGLSLGGTVTMIGDSLNEASNRTRLDGFAIGSVRAELPINQLLSVYGRVENVTDARYQVVSGYGTYGRSAFAGVRLRY</sequence>
<name>A0A840YKH1_9SPHN</name>
<evidence type="ECO:0000256" key="6">
    <source>
        <dbReference type="ARBA" id="ARBA00023065"/>
    </source>
</evidence>
<keyword evidence="6" id="KW-0406">Ion transport</keyword>
<dbReference type="Gene3D" id="2.40.170.20">
    <property type="entry name" value="TonB-dependent receptor, beta-barrel domain"/>
    <property type="match status" value="1"/>
</dbReference>
<keyword evidence="7 11" id="KW-0798">TonB box</keyword>
<keyword evidence="5 12" id="KW-0732">Signal</keyword>
<dbReference type="InterPro" id="IPR000531">
    <property type="entry name" value="Beta-barrel_TonB"/>
</dbReference>
<accession>A0A840YKH1</accession>
<proteinExistence type="inferred from homology"/>
<dbReference type="GO" id="GO:0015889">
    <property type="term" value="P:cobalamin transport"/>
    <property type="evidence" value="ECO:0007669"/>
    <property type="project" value="TreeGrafter"/>
</dbReference>
<dbReference type="EMBL" id="JACIJF010000002">
    <property type="protein sequence ID" value="MBB5709656.1"/>
    <property type="molecule type" value="Genomic_DNA"/>
</dbReference>
<dbReference type="SUPFAM" id="SSF56935">
    <property type="entry name" value="Porins"/>
    <property type="match status" value="1"/>
</dbReference>
<protein>
    <submittedName>
        <fullName evidence="15">Vitamin B12 transporter</fullName>
    </submittedName>
</protein>
<dbReference type="InterPro" id="IPR039426">
    <property type="entry name" value="TonB-dep_rcpt-like"/>
</dbReference>
<evidence type="ECO:0000259" key="13">
    <source>
        <dbReference type="Pfam" id="PF00593"/>
    </source>
</evidence>
<evidence type="ECO:0000256" key="9">
    <source>
        <dbReference type="ARBA" id="ARBA00023237"/>
    </source>
</evidence>
<gene>
    <name evidence="15" type="ORF">FHT02_000878</name>
</gene>
<reference evidence="15 16" key="1">
    <citation type="submission" date="2020-08" db="EMBL/GenBank/DDBJ databases">
        <title>Genomic Encyclopedia of Type Strains, Phase IV (KMG-IV): sequencing the most valuable type-strain genomes for metagenomic binning, comparative biology and taxonomic classification.</title>
        <authorList>
            <person name="Goeker M."/>
        </authorList>
    </citation>
    <scope>NUCLEOTIDE SEQUENCE [LARGE SCALE GENOMIC DNA]</scope>
    <source>
        <strain evidence="15 16">DSM 26736</strain>
    </source>
</reference>
<dbReference type="RefSeq" id="WP_184084698.1">
    <property type="nucleotide sequence ID" value="NZ_JACIJF010000002.1"/>
</dbReference>
<evidence type="ECO:0000256" key="1">
    <source>
        <dbReference type="ARBA" id="ARBA00004571"/>
    </source>
</evidence>
<feature type="chain" id="PRO_5032745447" evidence="12">
    <location>
        <begin position="22"/>
        <end position="615"/>
    </location>
</feature>
<keyword evidence="3 10" id="KW-1134">Transmembrane beta strand</keyword>
<keyword evidence="4 10" id="KW-0812">Transmembrane</keyword>
<evidence type="ECO:0000256" key="2">
    <source>
        <dbReference type="ARBA" id="ARBA00022448"/>
    </source>
</evidence>
<evidence type="ECO:0000256" key="7">
    <source>
        <dbReference type="ARBA" id="ARBA00023077"/>
    </source>
</evidence>
<dbReference type="Pfam" id="PF00593">
    <property type="entry name" value="TonB_dep_Rec_b-barrel"/>
    <property type="match status" value="1"/>
</dbReference>
<dbReference type="GO" id="GO:0009279">
    <property type="term" value="C:cell outer membrane"/>
    <property type="evidence" value="ECO:0007669"/>
    <property type="project" value="UniProtKB-SubCell"/>
</dbReference>
<keyword evidence="9 10" id="KW-0998">Cell outer membrane</keyword>
<evidence type="ECO:0000259" key="14">
    <source>
        <dbReference type="Pfam" id="PF07715"/>
    </source>
</evidence>
<evidence type="ECO:0000256" key="12">
    <source>
        <dbReference type="SAM" id="SignalP"/>
    </source>
</evidence>
<keyword evidence="2 10" id="KW-0813">Transport</keyword>
<dbReference type="InterPro" id="IPR012910">
    <property type="entry name" value="Plug_dom"/>
</dbReference>
<dbReference type="CDD" id="cd01347">
    <property type="entry name" value="ligand_gated_channel"/>
    <property type="match status" value="1"/>
</dbReference>
<feature type="domain" description="TonB-dependent receptor-like beta-barrel" evidence="13">
    <location>
        <begin position="196"/>
        <end position="589"/>
    </location>
</feature>
<dbReference type="PROSITE" id="PS52016">
    <property type="entry name" value="TONB_DEPENDENT_REC_3"/>
    <property type="match status" value="1"/>
</dbReference>
<dbReference type="Pfam" id="PF07715">
    <property type="entry name" value="Plug"/>
    <property type="match status" value="1"/>
</dbReference>
<evidence type="ECO:0000313" key="16">
    <source>
        <dbReference type="Proteomes" id="UP000527143"/>
    </source>
</evidence>
<feature type="domain" description="TonB-dependent receptor plug" evidence="14">
    <location>
        <begin position="44"/>
        <end position="150"/>
    </location>
</feature>
<feature type="signal peptide" evidence="12">
    <location>
        <begin position="1"/>
        <end position="21"/>
    </location>
</feature>
<dbReference type="Proteomes" id="UP000527143">
    <property type="component" value="Unassembled WGS sequence"/>
</dbReference>
<dbReference type="GO" id="GO:0006811">
    <property type="term" value="P:monoatomic ion transport"/>
    <property type="evidence" value="ECO:0007669"/>
    <property type="project" value="UniProtKB-KW"/>
</dbReference>
<comment type="caution">
    <text evidence="15">The sequence shown here is derived from an EMBL/GenBank/DDBJ whole genome shotgun (WGS) entry which is preliminary data.</text>
</comment>